<evidence type="ECO:0000313" key="4">
    <source>
        <dbReference type="Proteomes" id="UP000265427"/>
    </source>
</evidence>
<evidence type="ECO:0000259" key="1">
    <source>
        <dbReference type="Pfam" id="PF01370"/>
    </source>
</evidence>
<dbReference type="EMBL" id="QUTA01013089">
    <property type="protein sequence ID" value="RHX96887.1"/>
    <property type="molecule type" value="Genomic_DNA"/>
</dbReference>
<evidence type="ECO:0000313" key="5">
    <source>
        <dbReference type="Proteomes" id="UP000266239"/>
    </source>
</evidence>
<dbReference type="InterPro" id="IPR036291">
    <property type="entry name" value="NAD(P)-bd_dom_sf"/>
</dbReference>
<evidence type="ECO:0000313" key="2">
    <source>
        <dbReference type="EMBL" id="RHX96887.1"/>
    </source>
</evidence>
<dbReference type="Gene3D" id="3.40.50.720">
    <property type="entry name" value="NAD(P)-binding Rossmann-like Domain"/>
    <property type="match status" value="1"/>
</dbReference>
<evidence type="ECO:0000313" key="3">
    <source>
        <dbReference type="EMBL" id="RHY16043.1"/>
    </source>
</evidence>
<sequence length="332" mass="36219">MSKVAFVTGATGFLGQNLVNSLLEQHWTVIAFVRATSVTAPLTARGGVTCVVGNMLDAASIAAAMPLDVDAVFHVAANTSLWVATHRLQYEENVYGTKAMCDAAVQRRAKRFVFVSSISAYGYVPHVLVETTPDDGRRDYSMNYSRSKRDAEVVVRDAIASHGLDAVIVNPGQIVGPHDTKNFSRIFLMLANNRLDGIPPGMGSFAYAPDVAEATIAAAERGRVGENYLLGGETASYRDLIVNAATLMGKKETRRPLPRWVVLLLGRLYDLYSVYWSHVEPEISYDAAYEVCATSIVDSTKAKTELGYQTRTLGEILPPTLHWLESNGHFAT</sequence>
<dbReference type="PANTHER" id="PTHR48079:SF6">
    <property type="entry name" value="NAD(P)-BINDING DOMAIN-CONTAINING PROTEIN-RELATED"/>
    <property type="match status" value="1"/>
</dbReference>
<dbReference type="Proteomes" id="UP000266239">
    <property type="component" value="Unassembled WGS sequence"/>
</dbReference>
<gene>
    <name evidence="2" type="ORF">DYB25_001526</name>
    <name evidence="3" type="ORF">DYB36_008392</name>
</gene>
<organism evidence="3 4">
    <name type="scientific">Aphanomyces astaci</name>
    <name type="common">Crayfish plague agent</name>
    <dbReference type="NCBI Taxonomy" id="112090"/>
    <lineage>
        <taxon>Eukaryota</taxon>
        <taxon>Sar</taxon>
        <taxon>Stramenopiles</taxon>
        <taxon>Oomycota</taxon>
        <taxon>Saprolegniomycetes</taxon>
        <taxon>Saprolegniales</taxon>
        <taxon>Verrucalvaceae</taxon>
        <taxon>Aphanomyces</taxon>
    </lineage>
</organism>
<comment type="caution">
    <text evidence="3">The sequence shown here is derived from an EMBL/GenBank/DDBJ whole genome shotgun (WGS) entry which is preliminary data.</text>
</comment>
<dbReference type="InterPro" id="IPR001509">
    <property type="entry name" value="Epimerase_deHydtase"/>
</dbReference>
<name>A0A397BBI8_APHAT</name>
<dbReference type="VEuPathDB" id="FungiDB:H257_15261"/>
<dbReference type="Proteomes" id="UP000265427">
    <property type="component" value="Unassembled WGS sequence"/>
</dbReference>
<accession>A0A397BBI8</accession>
<dbReference type="Pfam" id="PF01370">
    <property type="entry name" value="Epimerase"/>
    <property type="match status" value="1"/>
</dbReference>
<proteinExistence type="predicted"/>
<dbReference type="SUPFAM" id="SSF51735">
    <property type="entry name" value="NAD(P)-binding Rossmann-fold domains"/>
    <property type="match status" value="1"/>
</dbReference>
<dbReference type="PANTHER" id="PTHR48079">
    <property type="entry name" value="PROTEIN YEEZ"/>
    <property type="match status" value="1"/>
</dbReference>
<dbReference type="InterPro" id="IPR051783">
    <property type="entry name" value="NAD(P)-dependent_oxidoreduct"/>
</dbReference>
<dbReference type="EMBL" id="QUSZ01004061">
    <property type="protein sequence ID" value="RHY16043.1"/>
    <property type="molecule type" value="Genomic_DNA"/>
</dbReference>
<reference evidence="4 5" key="1">
    <citation type="submission" date="2018-08" db="EMBL/GenBank/DDBJ databases">
        <title>Aphanomyces genome sequencing and annotation.</title>
        <authorList>
            <person name="Minardi D."/>
            <person name="Oidtmann B."/>
            <person name="Van Der Giezen M."/>
            <person name="Studholme D.J."/>
        </authorList>
    </citation>
    <scope>NUCLEOTIDE SEQUENCE [LARGE SCALE GENOMIC DNA]</scope>
    <source>
        <strain evidence="3 4">Kv</strain>
        <strain evidence="2 5">Yx</strain>
    </source>
</reference>
<dbReference type="GO" id="GO:0005737">
    <property type="term" value="C:cytoplasm"/>
    <property type="evidence" value="ECO:0007669"/>
    <property type="project" value="TreeGrafter"/>
</dbReference>
<feature type="domain" description="NAD-dependent epimerase/dehydratase" evidence="1">
    <location>
        <begin position="6"/>
        <end position="231"/>
    </location>
</feature>
<dbReference type="AlphaFoldDB" id="A0A397BBI8"/>
<protein>
    <recommendedName>
        <fullName evidence="1">NAD-dependent epimerase/dehydratase domain-containing protein</fullName>
    </recommendedName>
</protein>
<dbReference type="GO" id="GO:0004029">
    <property type="term" value="F:aldehyde dehydrogenase (NAD+) activity"/>
    <property type="evidence" value="ECO:0007669"/>
    <property type="project" value="TreeGrafter"/>
</dbReference>